<evidence type="ECO:0000313" key="1">
    <source>
        <dbReference type="EnsemblMetazoa" id="G6550.2:cds"/>
    </source>
</evidence>
<dbReference type="GO" id="GO:0005763">
    <property type="term" value="C:mitochondrial small ribosomal subunit"/>
    <property type="evidence" value="ECO:0007669"/>
    <property type="project" value="TreeGrafter"/>
</dbReference>
<accession>A0A8W8NEB6</accession>
<dbReference type="GeneID" id="117685987"/>
<evidence type="ECO:0000313" key="2">
    <source>
        <dbReference type="Proteomes" id="UP000005408"/>
    </source>
</evidence>
<dbReference type="PANTHER" id="PTHR13447:SF2">
    <property type="entry name" value="SMALL RIBOSOMAL SUBUNIT PROTEIN BS1M"/>
    <property type="match status" value="1"/>
</dbReference>
<dbReference type="AlphaFoldDB" id="A0A8W8NEB6"/>
<dbReference type="EnsemblMetazoa" id="G6550.1">
    <property type="protein sequence ID" value="G6550.1:cds"/>
    <property type="gene ID" value="G6550"/>
</dbReference>
<reference evidence="1" key="1">
    <citation type="submission" date="2022-08" db="UniProtKB">
        <authorList>
            <consortium name="EnsemblMetazoa"/>
        </authorList>
    </citation>
    <scope>IDENTIFICATION</scope>
    <source>
        <strain evidence="1">05x7-T-G4-1.051#20</strain>
    </source>
</reference>
<keyword evidence="2" id="KW-1185">Reference proteome</keyword>
<name>A0A8W8NEB6_MAGGI</name>
<dbReference type="RefSeq" id="XP_034316547.1">
    <property type="nucleotide sequence ID" value="XM_034460656.2"/>
</dbReference>
<organism evidence="1 2">
    <name type="scientific">Magallana gigas</name>
    <name type="common">Pacific oyster</name>
    <name type="synonym">Crassostrea gigas</name>
    <dbReference type="NCBI Taxonomy" id="29159"/>
    <lineage>
        <taxon>Eukaryota</taxon>
        <taxon>Metazoa</taxon>
        <taxon>Spiralia</taxon>
        <taxon>Lophotrochozoa</taxon>
        <taxon>Mollusca</taxon>
        <taxon>Bivalvia</taxon>
        <taxon>Autobranchia</taxon>
        <taxon>Pteriomorphia</taxon>
        <taxon>Ostreida</taxon>
        <taxon>Ostreoidea</taxon>
        <taxon>Ostreidae</taxon>
        <taxon>Magallana</taxon>
    </lineage>
</organism>
<protein>
    <recommendedName>
        <fullName evidence="3">28S ribosomal protein S28, mitochondrial</fullName>
    </recommendedName>
</protein>
<dbReference type="KEGG" id="crg:117685987"/>
<dbReference type="OMA" id="SKFCQLG"/>
<sequence>MATKLWRRTCLSKFFQGYHKPFVTTTYLNIEDGYRKLLEDREVELLKEKIGKVEITSGSDLSKKKVTFEDLFRRSKFCQLGDVSGSILIGRVVDVVSNDLYIDFGGKFNCVCPRPLVTEVVVDEETKEEQPVSRFDESYTYGTQVKLQLKEFEMAEKFLGSARHTSLLEADAVLLGHVTQKEVLQEELQENILF</sequence>
<dbReference type="OrthoDB" id="6020229at2759"/>
<dbReference type="Pfam" id="PF10246">
    <property type="entry name" value="MRP-S35"/>
    <property type="match status" value="1"/>
</dbReference>
<dbReference type="InterPro" id="IPR019375">
    <property type="entry name" value="Ribosomal_bS1m"/>
</dbReference>
<dbReference type="Proteomes" id="UP000005408">
    <property type="component" value="Unassembled WGS sequence"/>
</dbReference>
<proteinExistence type="predicted"/>
<evidence type="ECO:0008006" key="3">
    <source>
        <dbReference type="Google" id="ProtNLM"/>
    </source>
</evidence>
<dbReference type="PANTHER" id="PTHR13447">
    <property type="entry name" value="MITOCHONDRIAL 28S RIBOSOMAL PROTEIN S28"/>
    <property type="match status" value="1"/>
</dbReference>
<dbReference type="EnsemblMetazoa" id="G6550.2">
    <property type="protein sequence ID" value="G6550.2:cds"/>
    <property type="gene ID" value="G6550"/>
</dbReference>